<dbReference type="InterPro" id="IPR036259">
    <property type="entry name" value="MFS_trans_sf"/>
</dbReference>
<feature type="transmembrane region" description="Helical" evidence="1">
    <location>
        <begin position="362"/>
        <end position="382"/>
    </location>
</feature>
<keyword evidence="1" id="KW-1133">Transmembrane helix</keyword>
<feature type="transmembrane region" description="Helical" evidence="1">
    <location>
        <begin position="20"/>
        <end position="44"/>
    </location>
</feature>
<feature type="transmembrane region" description="Helical" evidence="1">
    <location>
        <begin position="84"/>
        <end position="104"/>
    </location>
</feature>
<feature type="transmembrane region" description="Helical" evidence="1">
    <location>
        <begin position="388"/>
        <end position="411"/>
    </location>
</feature>
<protein>
    <recommendedName>
        <fullName evidence="4">Major facilitator superfamily (MFS) profile domain-containing protein</fullName>
    </recommendedName>
</protein>
<accession>A0A9X4RKV6</accession>
<dbReference type="RefSeq" id="WP_307631913.1">
    <property type="nucleotide sequence ID" value="NZ_JAPHEH010000001.1"/>
</dbReference>
<evidence type="ECO:0000313" key="3">
    <source>
        <dbReference type="Proteomes" id="UP001154240"/>
    </source>
</evidence>
<dbReference type="AlphaFoldDB" id="A0A9X4RKV6"/>
<reference evidence="2" key="2">
    <citation type="submission" date="2022-10" db="EMBL/GenBank/DDBJ databases">
        <authorList>
            <person name="Aronson H.S."/>
        </authorList>
    </citation>
    <scope>NUCLEOTIDE SEQUENCE</scope>
    <source>
        <strain evidence="2">RS19-109</strain>
    </source>
</reference>
<dbReference type="Proteomes" id="UP001154240">
    <property type="component" value="Unassembled WGS sequence"/>
</dbReference>
<feature type="transmembrane region" description="Helical" evidence="1">
    <location>
        <begin position="296"/>
        <end position="314"/>
    </location>
</feature>
<evidence type="ECO:0000256" key="1">
    <source>
        <dbReference type="SAM" id="Phobius"/>
    </source>
</evidence>
<keyword evidence="1" id="KW-0472">Membrane</keyword>
<feature type="transmembrane region" description="Helical" evidence="1">
    <location>
        <begin position="50"/>
        <end position="72"/>
    </location>
</feature>
<proteinExistence type="predicted"/>
<feature type="transmembrane region" description="Helical" evidence="1">
    <location>
        <begin position="181"/>
        <end position="199"/>
    </location>
</feature>
<evidence type="ECO:0000313" key="2">
    <source>
        <dbReference type="EMBL" id="MDG4474935.1"/>
    </source>
</evidence>
<feature type="transmembrane region" description="Helical" evidence="1">
    <location>
        <begin position="233"/>
        <end position="254"/>
    </location>
</feature>
<feature type="transmembrane region" description="Helical" evidence="1">
    <location>
        <begin position="320"/>
        <end position="342"/>
    </location>
</feature>
<name>A0A9X4RKV6_9BACT</name>
<feature type="transmembrane region" description="Helical" evidence="1">
    <location>
        <begin position="266"/>
        <end position="284"/>
    </location>
</feature>
<gene>
    <name evidence="2" type="ORF">OLX77_02015</name>
</gene>
<reference evidence="2" key="1">
    <citation type="journal article" date="2022" name="bioRxiv">
        <title>Thiovibrio frasassiensisgen. nov., sp. nov., an autotrophic, elemental sulfur disproportionating bacterium isolated from sulfidic karst sediment, and proposal of Thiovibrionaceae fam. nov.</title>
        <authorList>
            <person name="Aronson H."/>
            <person name="Thomas C."/>
            <person name="Bhattacharyya M."/>
            <person name="Eckstein S."/>
            <person name="Jensen S."/>
            <person name="Barco R."/>
            <person name="Macalady J."/>
            <person name="Amend J."/>
        </authorList>
    </citation>
    <scope>NUCLEOTIDE SEQUENCE</scope>
    <source>
        <strain evidence="2">RS19-109</strain>
    </source>
</reference>
<feature type="transmembrane region" description="Helical" evidence="1">
    <location>
        <begin position="110"/>
        <end position="134"/>
    </location>
</feature>
<dbReference type="SUPFAM" id="SSF103473">
    <property type="entry name" value="MFS general substrate transporter"/>
    <property type="match status" value="1"/>
</dbReference>
<evidence type="ECO:0008006" key="4">
    <source>
        <dbReference type="Google" id="ProtNLM"/>
    </source>
</evidence>
<keyword evidence="1" id="KW-0812">Transmembrane</keyword>
<dbReference type="EMBL" id="JAPHEH010000001">
    <property type="protein sequence ID" value="MDG4474935.1"/>
    <property type="molecule type" value="Genomic_DNA"/>
</dbReference>
<dbReference type="Gene3D" id="1.20.1250.20">
    <property type="entry name" value="MFS general substrate transporter like domains"/>
    <property type="match status" value="1"/>
</dbReference>
<comment type="caution">
    <text evidence="2">The sequence shown here is derived from an EMBL/GenBank/DDBJ whole genome shotgun (WGS) entry which is preliminary data.</text>
</comment>
<organism evidence="2 3">
    <name type="scientific">Thiovibrio frasassiensis</name>
    <dbReference type="NCBI Taxonomy" id="2984131"/>
    <lineage>
        <taxon>Bacteria</taxon>
        <taxon>Pseudomonadati</taxon>
        <taxon>Thermodesulfobacteriota</taxon>
        <taxon>Desulfobulbia</taxon>
        <taxon>Desulfobulbales</taxon>
        <taxon>Thiovibrionaceae</taxon>
        <taxon>Thiovibrio</taxon>
    </lineage>
</organism>
<keyword evidence="3" id="KW-1185">Reference proteome</keyword>
<sequence>MLRSYLTAVRELPQPPRLFLIFTAVNVFSWQCIAGQALVLFARALNMPPAWVGLLLSFLPISMLLVVFAVPLVEWLGPRKLLMWTWLGRNILALSVFLLPWAVLRWGEAAGWQVLLFATLAFSLIRAVGVGAWYPWLHEIVPRPLLGSYFSIEAAMSQVIMIVVAVSMALILGLGQGLSRFFLLYGAGITAGLWSVQLLRKIPGGKRRVAEIGVGGRSPALREALADREYRRFFFLAMLGIASLMWLNAASVMYLRDMLFYSETRIMLLLGAGGIGVACTVHFWGRAADRFGSVPAMIQLLVAHALLAFAWWGLLPGGRMTGLLALPIIVFSAIFNVAFTMVSARGMLCRVRDEGRVAYTSLWILGVSTANGLPPILAGLLIDHLGLLGFRLCFCIAGGLGLAAASCMFGLSPEEGKPPIGELRHLIHPGQPVRSLARVFWITLGFGEKK</sequence>
<feature type="transmembrane region" description="Helical" evidence="1">
    <location>
        <begin position="155"/>
        <end position="175"/>
    </location>
</feature>